<dbReference type="EMBL" id="JBIRGQ010000012">
    <property type="protein sequence ID" value="MFH8551490.1"/>
    <property type="molecule type" value="Genomic_DNA"/>
</dbReference>
<dbReference type="RefSeq" id="WP_397718437.1">
    <property type="nucleotide sequence ID" value="NZ_JBIRGN010000012.1"/>
</dbReference>
<sequence>MVTASMEFIPVPAESVAKWARRAVGVGGPVRRGRPGRIARGRRADASPGAGRSKL</sequence>
<evidence type="ECO:0000313" key="2">
    <source>
        <dbReference type="EMBL" id="MFH8551490.1"/>
    </source>
</evidence>
<comment type="caution">
    <text evidence="2">The sequence shown here is derived from an EMBL/GenBank/DDBJ whole genome shotgun (WGS) entry which is preliminary data.</text>
</comment>
<feature type="compositionally biased region" description="Basic residues" evidence="1">
    <location>
        <begin position="31"/>
        <end position="41"/>
    </location>
</feature>
<protein>
    <submittedName>
        <fullName evidence="2">Uncharacterized protein</fullName>
    </submittedName>
</protein>
<keyword evidence="3" id="KW-1185">Reference proteome</keyword>
<proteinExistence type="predicted"/>
<name>A0ABW7R5C0_9ACTN</name>
<feature type="region of interest" description="Disordered" evidence="1">
    <location>
        <begin position="26"/>
        <end position="55"/>
    </location>
</feature>
<organism evidence="2 3">
    <name type="scientific">Streptomyces longisporoflavus</name>
    <dbReference type="NCBI Taxonomy" id="28044"/>
    <lineage>
        <taxon>Bacteria</taxon>
        <taxon>Bacillati</taxon>
        <taxon>Actinomycetota</taxon>
        <taxon>Actinomycetes</taxon>
        <taxon>Kitasatosporales</taxon>
        <taxon>Streptomycetaceae</taxon>
        <taxon>Streptomyces</taxon>
    </lineage>
</organism>
<gene>
    <name evidence="2" type="ORF">ACH4F9_41575</name>
</gene>
<accession>A0ABW7R5C0</accession>
<evidence type="ECO:0000313" key="3">
    <source>
        <dbReference type="Proteomes" id="UP001610818"/>
    </source>
</evidence>
<dbReference type="Proteomes" id="UP001610818">
    <property type="component" value="Unassembled WGS sequence"/>
</dbReference>
<reference evidence="2 3" key="1">
    <citation type="submission" date="2024-10" db="EMBL/GenBank/DDBJ databases">
        <title>The Natural Products Discovery Center: Release of the First 8490 Sequenced Strains for Exploring Actinobacteria Biosynthetic Diversity.</title>
        <authorList>
            <person name="Kalkreuter E."/>
            <person name="Kautsar S.A."/>
            <person name="Yang D."/>
            <person name="Bader C.D."/>
            <person name="Teijaro C.N."/>
            <person name="Fluegel L."/>
            <person name="Davis C.M."/>
            <person name="Simpson J.R."/>
            <person name="Lauterbach L."/>
            <person name="Steele A.D."/>
            <person name="Gui C."/>
            <person name="Meng S."/>
            <person name="Li G."/>
            <person name="Viehrig K."/>
            <person name="Ye F."/>
            <person name="Su P."/>
            <person name="Kiefer A.F."/>
            <person name="Nichols A."/>
            <person name="Cepeda A.J."/>
            <person name="Yan W."/>
            <person name="Fan B."/>
            <person name="Jiang Y."/>
            <person name="Adhikari A."/>
            <person name="Zheng C.-J."/>
            <person name="Schuster L."/>
            <person name="Cowan T.M."/>
            <person name="Smanski M.J."/>
            <person name="Chevrette M.G."/>
            <person name="De Carvalho L.P.S."/>
            <person name="Shen B."/>
        </authorList>
    </citation>
    <scope>NUCLEOTIDE SEQUENCE [LARGE SCALE GENOMIC DNA]</scope>
    <source>
        <strain evidence="2 3">NPDC017990</strain>
    </source>
</reference>
<evidence type="ECO:0000256" key="1">
    <source>
        <dbReference type="SAM" id="MobiDB-lite"/>
    </source>
</evidence>